<protein>
    <submittedName>
        <fullName evidence="10">ABC transporter ATP-binding protein</fullName>
    </submittedName>
</protein>
<comment type="caution">
    <text evidence="10">The sequence shown here is derived from an EMBL/GenBank/DDBJ whole genome shotgun (WGS) entry which is preliminary data.</text>
</comment>
<dbReference type="NCBIfam" id="TIGR01727">
    <property type="entry name" value="oligo_HPY"/>
    <property type="match status" value="1"/>
</dbReference>
<evidence type="ECO:0000256" key="3">
    <source>
        <dbReference type="ARBA" id="ARBA00022448"/>
    </source>
</evidence>
<evidence type="ECO:0000313" key="11">
    <source>
        <dbReference type="Proteomes" id="UP000823921"/>
    </source>
</evidence>
<dbReference type="PROSITE" id="PS50893">
    <property type="entry name" value="ABC_TRANSPORTER_2"/>
    <property type="match status" value="1"/>
</dbReference>
<dbReference type="Pfam" id="PF00005">
    <property type="entry name" value="ABC_tran"/>
    <property type="match status" value="1"/>
</dbReference>
<keyword evidence="3" id="KW-0813">Transport</keyword>
<keyword evidence="4" id="KW-1003">Cell membrane</keyword>
<comment type="similarity">
    <text evidence="2">Belongs to the ABC transporter superfamily.</text>
</comment>
<feature type="domain" description="ABC transporter" evidence="9">
    <location>
        <begin position="11"/>
        <end position="262"/>
    </location>
</feature>
<evidence type="ECO:0000256" key="8">
    <source>
        <dbReference type="SAM" id="MobiDB-lite"/>
    </source>
</evidence>
<sequence>MEEKQKTGKLLEVKDLHVSFFTPAGEVKAVGGISYDLNYDEVMGIVGESGSGKSVEAYSIIGLLQSPGKVVGGSITLEGEDVLAKSKEEMIDLRGNKVAMIFQNPMTCLNPVYTIGNQLIEALKAHDKKVSKEEAAKRAMEMLELVGINNVEKRMKQYPHELSGGMRQRVMIAMGLICHPQLLIADEPTTALDVTIQAQILELMKELQKKTHMGIIFITHNLGVVAEICDKVSVMYAGKMVEQGPVDDIFYKPGHPYTMGLLRSMPRVDAESYERLIPIEGTPVDMLNPPEGCPFAPRCEYAMKICLQKMPPYVELGDNHRSACWLRVQEQMAKEKAGQADTKPAQETENKEAGDHE</sequence>
<dbReference type="FunFam" id="3.40.50.300:FF:000016">
    <property type="entry name" value="Oligopeptide ABC transporter ATP-binding component"/>
    <property type="match status" value="1"/>
</dbReference>
<dbReference type="Pfam" id="PF08352">
    <property type="entry name" value="oligo_HPY"/>
    <property type="match status" value="1"/>
</dbReference>
<feature type="region of interest" description="Disordered" evidence="8">
    <location>
        <begin position="335"/>
        <end position="357"/>
    </location>
</feature>
<evidence type="ECO:0000259" key="9">
    <source>
        <dbReference type="PROSITE" id="PS50893"/>
    </source>
</evidence>
<evidence type="ECO:0000256" key="7">
    <source>
        <dbReference type="ARBA" id="ARBA00023136"/>
    </source>
</evidence>
<dbReference type="GO" id="GO:0016887">
    <property type="term" value="F:ATP hydrolysis activity"/>
    <property type="evidence" value="ECO:0007669"/>
    <property type="project" value="InterPro"/>
</dbReference>
<dbReference type="GO" id="GO:0005886">
    <property type="term" value="C:plasma membrane"/>
    <property type="evidence" value="ECO:0007669"/>
    <property type="project" value="UniProtKB-SubCell"/>
</dbReference>
<dbReference type="GO" id="GO:0015833">
    <property type="term" value="P:peptide transport"/>
    <property type="evidence" value="ECO:0007669"/>
    <property type="project" value="InterPro"/>
</dbReference>
<dbReference type="InterPro" id="IPR013563">
    <property type="entry name" value="Oligopep_ABC_C"/>
</dbReference>
<evidence type="ECO:0000313" key="10">
    <source>
        <dbReference type="EMBL" id="HJB81479.1"/>
    </source>
</evidence>
<evidence type="ECO:0000256" key="6">
    <source>
        <dbReference type="ARBA" id="ARBA00022840"/>
    </source>
</evidence>
<dbReference type="InterPro" id="IPR003439">
    <property type="entry name" value="ABC_transporter-like_ATP-bd"/>
</dbReference>
<keyword evidence="5" id="KW-0547">Nucleotide-binding</keyword>
<evidence type="ECO:0000256" key="1">
    <source>
        <dbReference type="ARBA" id="ARBA00004202"/>
    </source>
</evidence>
<keyword evidence="6 10" id="KW-0067">ATP-binding</keyword>
<dbReference type="InterPro" id="IPR003593">
    <property type="entry name" value="AAA+_ATPase"/>
</dbReference>
<proteinExistence type="inferred from homology"/>
<dbReference type="Proteomes" id="UP000823921">
    <property type="component" value="Unassembled WGS sequence"/>
</dbReference>
<evidence type="ECO:0000256" key="5">
    <source>
        <dbReference type="ARBA" id="ARBA00022741"/>
    </source>
</evidence>
<keyword evidence="7" id="KW-0472">Membrane</keyword>
<dbReference type="InterPro" id="IPR027417">
    <property type="entry name" value="P-loop_NTPase"/>
</dbReference>
<organism evidence="10 11">
    <name type="scientific">Candidatus Flavonifractor intestinigallinarum</name>
    <dbReference type="NCBI Taxonomy" id="2838586"/>
    <lineage>
        <taxon>Bacteria</taxon>
        <taxon>Bacillati</taxon>
        <taxon>Bacillota</taxon>
        <taxon>Clostridia</taxon>
        <taxon>Eubacteriales</taxon>
        <taxon>Oscillospiraceae</taxon>
        <taxon>Flavonifractor</taxon>
    </lineage>
</organism>
<dbReference type="GO" id="GO:0005524">
    <property type="term" value="F:ATP binding"/>
    <property type="evidence" value="ECO:0007669"/>
    <property type="project" value="UniProtKB-KW"/>
</dbReference>
<evidence type="ECO:0000256" key="4">
    <source>
        <dbReference type="ARBA" id="ARBA00022475"/>
    </source>
</evidence>
<dbReference type="PROSITE" id="PS00211">
    <property type="entry name" value="ABC_TRANSPORTER_1"/>
    <property type="match status" value="1"/>
</dbReference>
<dbReference type="SUPFAM" id="SSF52540">
    <property type="entry name" value="P-loop containing nucleoside triphosphate hydrolases"/>
    <property type="match status" value="1"/>
</dbReference>
<dbReference type="CDD" id="cd03257">
    <property type="entry name" value="ABC_NikE_OppD_transporters"/>
    <property type="match status" value="1"/>
</dbReference>
<dbReference type="PANTHER" id="PTHR43297">
    <property type="entry name" value="OLIGOPEPTIDE TRANSPORT ATP-BINDING PROTEIN APPD"/>
    <property type="match status" value="1"/>
</dbReference>
<dbReference type="SMART" id="SM00382">
    <property type="entry name" value="AAA"/>
    <property type="match status" value="1"/>
</dbReference>
<evidence type="ECO:0000256" key="2">
    <source>
        <dbReference type="ARBA" id="ARBA00005417"/>
    </source>
</evidence>
<accession>A0A9D2MPU3</accession>
<dbReference type="InterPro" id="IPR050388">
    <property type="entry name" value="ABC_Ni/Peptide_Import"/>
</dbReference>
<dbReference type="AlphaFoldDB" id="A0A9D2MPU3"/>
<dbReference type="EMBL" id="DWXO01000102">
    <property type="protein sequence ID" value="HJB81479.1"/>
    <property type="molecule type" value="Genomic_DNA"/>
</dbReference>
<gene>
    <name evidence="10" type="ORF">H9712_10905</name>
</gene>
<reference evidence="10" key="2">
    <citation type="submission" date="2021-04" db="EMBL/GenBank/DDBJ databases">
        <authorList>
            <person name="Gilroy R."/>
        </authorList>
    </citation>
    <scope>NUCLEOTIDE SEQUENCE</scope>
    <source>
        <strain evidence="10">CHK192-8294</strain>
    </source>
</reference>
<comment type="subcellular location">
    <subcellularLocation>
        <location evidence="1">Cell membrane</location>
        <topology evidence="1">Peripheral membrane protein</topology>
    </subcellularLocation>
</comment>
<dbReference type="PANTHER" id="PTHR43297:SF2">
    <property type="entry name" value="DIPEPTIDE TRANSPORT ATP-BINDING PROTEIN DPPD"/>
    <property type="match status" value="1"/>
</dbReference>
<dbReference type="InterPro" id="IPR017871">
    <property type="entry name" value="ABC_transporter-like_CS"/>
</dbReference>
<dbReference type="Gene3D" id="3.40.50.300">
    <property type="entry name" value="P-loop containing nucleotide triphosphate hydrolases"/>
    <property type="match status" value="1"/>
</dbReference>
<name>A0A9D2MPU3_9FIRM</name>
<reference evidence="10" key="1">
    <citation type="journal article" date="2021" name="PeerJ">
        <title>Extensive microbial diversity within the chicken gut microbiome revealed by metagenomics and culture.</title>
        <authorList>
            <person name="Gilroy R."/>
            <person name="Ravi A."/>
            <person name="Getino M."/>
            <person name="Pursley I."/>
            <person name="Horton D.L."/>
            <person name="Alikhan N.F."/>
            <person name="Baker D."/>
            <person name="Gharbi K."/>
            <person name="Hall N."/>
            <person name="Watson M."/>
            <person name="Adriaenssens E.M."/>
            <person name="Foster-Nyarko E."/>
            <person name="Jarju S."/>
            <person name="Secka A."/>
            <person name="Antonio M."/>
            <person name="Oren A."/>
            <person name="Chaudhuri R.R."/>
            <person name="La Ragione R."/>
            <person name="Hildebrand F."/>
            <person name="Pallen M.J."/>
        </authorList>
    </citation>
    <scope>NUCLEOTIDE SEQUENCE</scope>
    <source>
        <strain evidence="10">CHK192-8294</strain>
    </source>
</reference>